<gene>
    <name evidence="3" type="ORF">D7318_05685</name>
    <name evidence="2" type="ORF">D7319_04795</name>
</gene>
<dbReference type="RefSeq" id="WP_120695768.1">
    <property type="nucleotide sequence ID" value="NZ_RBDX01000002.1"/>
</dbReference>
<name>A0A3A9WGW9_9ACTN</name>
<reference evidence="4 5" key="1">
    <citation type="submission" date="2018-09" db="EMBL/GenBank/DDBJ databases">
        <title>Streptomyces sp. nov. DS1-2, an endophytic actinomycete isolated from roots of Dendrobium scabrilingue.</title>
        <authorList>
            <person name="Kuncharoen N."/>
            <person name="Kudo T."/>
            <person name="Ohkuma M."/>
            <person name="Yuki M."/>
            <person name="Tanasupawat S."/>
        </authorList>
    </citation>
    <scope>NUCLEOTIDE SEQUENCE [LARGE SCALE GENOMIC DNA]</scope>
    <source>
        <strain evidence="2 5">AZ1-7</strain>
        <strain evidence="3 4">DS1-2</strain>
    </source>
</reference>
<evidence type="ECO:0000313" key="3">
    <source>
        <dbReference type="EMBL" id="RKN25753.1"/>
    </source>
</evidence>
<comment type="caution">
    <text evidence="2">The sequence shown here is derived from an EMBL/GenBank/DDBJ whole genome shotgun (WGS) entry which is preliminary data.</text>
</comment>
<organism evidence="2 5">
    <name type="scientific">Streptomyces radicis</name>
    <dbReference type="NCBI Taxonomy" id="1750517"/>
    <lineage>
        <taxon>Bacteria</taxon>
        <taxon>Bacillati</taxon>
        <taxon>Actinomycetota</taxon>
        <taxon>Actinomycetes</taxon>
        <taxon>Kitasatosporales</taxon>
        <taxon>Streptomycetaceae</taxon>
        <taxon>Streptomyces</taxon>
    </lineage>
</organism>
<dbReference type="Proteomes" id="UP000275024">
    <property type="component" value="Unassembled WGS sequence"/>
</dbReference>
<evidence type="ECO:0000256" key="1">
    <source>
        <dbReference type="SAM" id="Coils"/>
    </source>
</evidence>
<accession>A0A3A9WGW9</accession>
<evidence type="ECO:0000313" key="4">
    <source>
        <dbReference type="Proteomes" id="UP000268652"/>
    </source>
</evidence>
<evidence type="ECO:0000313" key="2">
    <source>
        <dbReference type="EMBL" id="RKN12195.1"/>
    </source>
</evidence>
<dbReference type="OrthoDB" id="4338126at2"/>
<feature type="coiled-coil region" evidence="1">
    <location>
        <begin position="28"/>
        <end position="57"/>
    </location>
</feature>
<dbReference type="AlphaFoldDB" id="A0A3A9WGW9"/>
<dbReference type="EMBL" id="RBDY01000003">
    <property type="protein sequence ID" value="RKN25753.1"/>
    <property type="molecule type" value="Genomic_DNA"/>
</dbReference>
<keyword evidence="1" id="KW-0175">Coiled coil</keyword>
<sequence>MRFAGSARPSVTGTLRALEGVLLGAGRRTALRNARAAVEEDRERAAARREAERALAAVAGRRPPGGPVRSLAP</sequence>
<proteinExistence type="predicted"/>
<evidence type="ECO:0000313" key="5">
    <source>
        <dbReference type="Proteomes" id="UP000275024"/>
    </source>
</evidence>
<protein>
    <submittedName>
        <fullName evidence="2">Uncharacterized protein</fullName>
    </submittedName>
</protein>
<dbReference type="EMBL" id="RBDX01000002">
    <property type="protein sequence ID" value="RKN12195.1"/>
    <property type="molecule type" value="Genomic_DNA"/>
</dbReference>
<dbReference type="Proteomes" id="UP000268652">
    <property type="component" value="Unassembled WGS sequence"/>
</dbReference>
<keyword evidence="4" id="KW-1185">Reference proteome</keyword>